<dbReference type="Proteomes" id="UP001162060">
    <property type="component" value="Unassembled WGS sequence"/>
</dbReference>
<sequence length="3347" mass="378458">MENKPMVARFMVYRVGSFVVKERVLCFGEYSFSTLDRENQQMTNTWPYEDVDGANALDGETDFVIHTPRHRIKKTVYRSQFRMDVLVCLLRLRSRHYAKTPNYSTPVGLQTHIFEGRKCYWSGMESPFVVEVRPDGIYQRDTEGDVMSCISYTSLVSMDVIGDDREAIVLNHADNSSLFFVPRRTELALAIERVMKAYGMQINKYGEKTMEMALKDGGFAATTMRTAVSFEYQVSKVSTSKESSGGAPRTLSVSEMYVTEYTDAHTVISCRPLSRVYSLIIYQDMVQTFRVVYVDGVSRTYNSYQREKIVCELLASCHALGNLQVSVEMVDIPEFMRMIPRELIREGSRIAHAVPNVNLTDRELRAVQANILQSLAVHGGRKTARTQRQLPRGLDEEMHSLAVEFNVNTPTYGVIAQPSKSYEKVLYILARELRDIVARHGANHDFVITYLQSLYRLMLAPAAINEFMKILTEREEEYFGTIGKILDRKNSVATYWIFMVLSRLMESKEHKLQCLQLMLSNRVFLTTLLSLLDEDIRTGLFLSDLPTMKLCQLILLLVEGNDEKQPELAETLHQHLATKYRMLLRVLFSFPGLATVEACVGILSQMSKSVSCPQLGNVGHPVRSNGGRIQQALSFGPGSHRQAVAPQSNRPPTFSSRGNTYAANRSSIFSSSASSSGGLSGAPASVVVVQNPTVLLQQYRQFFEAAWGSLPMRLDQYDDPKFLRLRYRCRNTFLQELMSYLAGNFEEFKRVYKVDCYQFSGFIGTADGQRERTRFYLTHRGLISVRTASRHTQEFEYRSLKEIIEATTILDAFILIVKGKLKFIYADESAKIVEKMKTLAGVVGIHLRVRTQEKLPKPPVEKPLDLSKFQSNDLFDVQRLTGRLGSTNLRKRKVCFVDGTIEEFTNCSKKVYDLKMLRRVVVPGSGGDDAQAVVVLEFLDCSRVTYVPYDTEKFLAAVYDGYRCVDNYNVSLSREFSSLNPRMSTRMLLRDEHERFLYCSHDGLYIPAHATLEKEFEMMNGEGVSIASATNRVAFALENLNMNVETCDFTKQSMRGRLEQLSFSHLLGGINNMLEYSCKPPIRTNDICVILEAFCRINDGCFRISMEQPNGGAMVVVPALARILVSGDPVATVWALDSLHSLVTYKSRSNGHRAAEKAIRSQVFDDKKLILLLADLLDQQNPSSTLAMLELVLDVLVVSRHSTDTVHFDAIVKALGAKYLLLLELASQTSNAGLAAAVICLLKVLVDHGHHKIRRRICDVALESGLTVKHLYKAFFHPADNARETYQYITSIWVTHHKASHEMFSRILPHGFIRMVSDPMVRKLLMKQRARKTESVRMRSKRQLLDQVDGSEWFIRRMQLQIGTLFDNEFRSESRGKEDSSHMNYCGESSTDIALLSSMVCKDFLLPDLIWNEQTRAELETALKLAIEEFDQHKLDQAAAISLLISRKGCREIKWNHAQFSVVYNSIAQELQVNRFYPRVIMKRINDGSLKLAEVANTARAMEAGTHVGNLTKSSSLFFASVGIAKNPAMFFNEVYQCWLEHLHLNNIPLSGTNDWSASGSNGFSRHVGALGSEQHGHSLLKILIELARVFPETRSVTKHRARFLTELLRNSYLVSEIQDIVELMSCVSLSGGASVALCTNSHIQVLLHMSMLLHRCPTEPLKSDTNTGQGDIPMMDSMTTSEYNESSSMPIAELSFYNDSRFALKWSIKCKNAGKTDEGSVINGPYSANELKEFIDADSLGRNRQFDAFDVCCCSVHEREHTDGAEHTWKSIFEYPELRWMEITDEPIDTNCAVFALKTLRNFMVKDQGTGPSGNTMLWPPPLVNTIMDNTSSLACIAQLLLVNNSSVRRYVCEMLMSLNEVELQEMYKYGVFYFILSTAANLKGSENVPAFLPEATLLQRMHRSQRSSERRVGQSYLIDILPESLISVLDSETPERFADMFSGRIHDKRVLWSSKMRIHLHEMMGEHLQEFKGYLKDDVAARYIYSPIPPISYLELSGDVYCSGFYLSTFNRCNSDEEEVENPVFLIKSVEEKWRYFARRQVGNTEETMDHLDACKIFGWSEDAANSLSDLRRRYRELCRQGIELNKVRRAFDSICAALERKNEADGGRTSDEVLEHILKSQLRLLDEYGFHFSSYESSTLDLLLNVLSSQLEGESKFGTLAMNVLQQLLYVAPQNGPLLVNIDGCWETILGLVERCAYGHDVASKESMFSILQLLLVSREGVESLVGGNFVASDKASPSKTFDFTVFRDDENTSFFTATEYTSLRGPIRTRHAQSVYSLLDDVILSFENIQPWHIQKMSFDIASSLCRSRAVQEQIMTSTRVFWKGLYLILASAESTSGIDTAQEGTTVLEKQELEMLESAFGALRSLALGPEGNSRSAGLDALANLLPMDFLNCLEKPNGHDFCTTLLSNIREPTCIWNESTRAELSELTEEFCTDSNGDMLSFLEIASNHMYDCLSTEPFVGGIYLLILLEKSEVNPTAINEDTLYPTTAVDFVESLFLFLNENRDPKLGIYSDTLPALDCLSLLCDLPAFRPAIVECLEQHVDDVDPVNASVSVATLGRYLLPFDGGVKSKAVSISSRRSLSTYGFDAKNGYDLTTAAMETDFGNVDYLARQELALLVLNKICGFGCNLERMLAPFCQFTWCLQVITDHLDYEQAFYALSCLAELCDTCLAIAEYIEMSGLWVEVLGIALQSRQHVLHEHFLRAEALREPAFEVLYALLMKDVPLREKMYRALCRFLPYPIVYQIHLDPNKATRFFDDNHEKSDLIWNSHRRTEVRKKLDAIICRNRVERSIAKRDSVLLDDETDFIPLPQNFVAGLYIDRFLSRPDPEKLTNPAYNLELLFQVWRTQLDKLMGFDLQNPPDDLQSIVDEIDRYTIAITHILRASLDIDENVANDSIPEQIVKLVRHCNQHLVTSFPYRCILRVARRLVQFPEITSKEFVELLICRITLKHPDIPNILKVLRRVLEARNTALAECETKEDPDYWLRDLKYYPQMLAFLEGLVENKDEIETSLLSNANRVLRIIHAEEPKETHVKQFSRSLMGRWHNFTLESRTSTLRNTSITGQVEMKPPAHASAVNTKSANPDALSALNVNVDEASERLSEIAASTRSFDVDGEREPSIRVDIKGTPDDREIDIDGTFIQTPPKSINYTDGAVEVGDATIAPRSFQYKGEYARDSPLPSPTSLRYSTLGARYEPINSQYHSRKAAEYDEHEDDEDIFATRPRRGSVPSKVENVSVMGTNRLTVDTAGGGGIPMSSINVSIYDSQAPATHRQSRAPSGVPPEATGSMSTDRRYSLLDSWKPPSSVAPSSSLTSLTISRRGRRAAAVYSRCKSKGKKKWFNR</sequence>
<dbReference type="InterPro" id="IPR045802">
    <property type="entry name" value="GRV2/DNAJC13_N"/>
</dbReference>
<feature type="region of interest" description="Disordered" evidence="1">
    <location>
        <begin position="3271"/>
        <end position="3297"/>
    </location>
</feature>
<feature type="domain" description="DnaJ homologue subfamily C GRV2/DNAJC13 N-terminal" evidence="2">
    <location>
        <begin position="1132"/>
        <end position="1483"/>
    </location>
</feature>
<feature type="domain" description="DnaJ homologue subfamily C GRV2/DNAJC13 N-terminal" evidence="2">
    <location>
        <begin position="22"/>
        <end position="538"/>
    </location>
</feature>
<dbReference type="PANTHER" id="PTHR36983">
    <property type="entry name" value="DNAJ HOMOLOG SUBFAMILY C MEMBER 13"/>
    <property type="match status" value="1"/>
</dbReference>
<accession>A0AAV1UTS5</accession>
<feature type="domain" description="DnaJ homologue subfamily C GRV2/DNAJC13 N-terminal" evidence="2">
    <location>
        <begin position="725"/>
        <end position="994"/>
    </location>
</feature>
<feature type="compositionally biased region" description="Polar residues" evidence="1">
    <location>
        <begin position="645"/>
        <end position="658"/>
    </location>
</feature>
<dbReference type="GO" id="GO:0006898">
    <property type="term" value="P:receptor-mediated endocytosis"/>
    <property type="evidence" value="ECO:0007669"/>
    <property type="project" value="TreeGrafter"/>
</dbReference>
<dbReference type="PANTHER" id="PTHR36983:SF2">
    <property type="entry name" value="DNAJ HOMOLOG SUBFAMILY C MEMBER 13"/>
    <property type="match status" value="1"/>
</dbReference>
<evidence type="ECO:0000313" key="3">
    <source>
        <dbReference type="EMBL" id="CAK7937986.1"/>
    </source>
</evidence>
<dbReference type="GO" id="GO:0010008">
    <property type="term" value="C:endosome membrane"/>
    <property type="evidence" value="ECO:0007669"/>
    <property type="project" value="TreeGrafter"/>
</dbReference>
<gene>
    <name evidence="3" type="ORF">PM001_LOCUS23136</name>
</gene>
<evidence type="ECO:0000259" key="2">
    <source>
        <dbReference type="Pfam" id="PF19432"/>
    </source>
</evidence>
<dbReference type="GO" id="GO:0007032">
    <property type="term" value="P:endosome organization"/>
    <property type="evidence" value="ECO:0007669"/>
    <property type="project" value="InterPro"/>
</dbReference>
<dbReference type="Pfam" id="PF19432">
    <property type="entry name" value="RME-8_N"/>
    <property type="match status" value="3"/>
</dbReference>
<organism evidence="3 4">
    <name type="scientific">Peronospora matthiolae</name>
    <dbReference type="NCBI Taxonomy" id="2874970"/>
    <lineage>
        <taxon>Eukaryota</taxon>
        <taxon>Sar</taxon>
        <taxon>Stramenopiles</taxon>
        <taxon>Oomycota</taxon>
        <taxon>Peronosporomycetes</taxon>
        <taxon>Peronosporales</taxon>
        <taxon>Peronosporaceae</taxon>
        <taxon>Peronospora</taxon>
    </lineage>
</organism>
<dbReference type="GO" id="GO:2000641">
    <property type="term" value="P:regulation of early endosome to late endosome transport"/>
    <property type="evidence" value="ECO:0007669"/>
    <property type="project" value="InterPro"/>
</dbReference>
<comment type="caution">
    <text evidence="3">The sequence shown here is derived from an EMBL/GenBank/DDBJ whole genome shotgun (WGS) entry which is preliminary data.</text>
</comment>
<name>A0AAV1UTS5_9STRA</name>
<dbReference type="SUPFAM" id="SSF48371">
    <property type="entry name" value="ARM repeat"/>
    <property type="match status" value="1"/>
</dbReference>
<dbReference type="InterPro" id="IPR044978">
    <property type="entry name" value="GRV2/DNAJC13"/>
</dbReference>
<dbReference type="InterPro" id="IPR016024">
    <property type="entry name" value="ARM-type_fold"/>
</dbReference>
<dbReference type="EMBL" id="CAKLBY020000228">
    <property type="protein sequence ID" value="CAK7937986.1"/>
    <property type="molecule type" value="Genomic_DNA"/>
</dbReference>
<protein>
    <recommendedName>
        <fullName evidence="2">DnaJ homologue subfamily C GRV2/DNAJC13 N-terminal domain-containing protein</fullName>
    </recommendedName>
</protein>
<feature type="region of interest" description="Disordered" evidence="1">
    <location>
        <begin position="638"/>
        <end position="658"/>
    </location>
</feature>
<proteinExistence type="predicted"/>
<evidence type="ECO:0000313" key="4">
    <source>
        <dbReference type="Proteomes" id="UP001162060"/>
    </source>
</evidence>
<evidence type="ECO:0000256" key="1">
    <source>
        <dbReference type="SAM" id="MobiDB-lite"/>
    </source>
</evidence>
<reference evidence="3" key="1">
    <citation type="submission" date="2024-01" db="EMBL/GenBank/DDBJ databases">
        <authorList>
            <person name="Webb A."/>
        </authorList>
    </citation>
    <scope>NUCLEOTIDE SEQUENCE</scope>
    <source>
        <strain evidence="3">Pm1</strain>
    </source>
</reference>